<sequence>MFKAINAFGEYDVKNVLGNTFDTNKLNFMPTKVDFSFQDDIFKSNLTANILPRNKHKNSLSLNRFYEYFLALIASKCVENFSDKRDISVFF</sequence>
<proteinExistence type="predicted"/>
<keyword evidence="2" id="KW-1185">Reference proteome</keyword>
<dbReference type="Proteomes" id="UP000789803">
    <property type="component" value="Unassembled WGS sequence"/>
</dbReference>
<organism evidence="1 2">
    <name type="scientific">Campylobacter majalis</name>
    <dbReference type="NCBI Taxonomy" id="2790656"/>
    <lineage>
        <taxon>Bacteria</taxon>
        <taxon>Pseudomonadati</taxon>
        <taxon>Campylobacterota</taxon>
        <taxon>Epsilonproteobacteria</taxon>
        <taxon>Campylobacterales</taxon>
        <taxon>Campylobacteraceae</taxon>
        <taxon>Campylobacter</taxon>
    </lineage>
</organism>
<comment type="caution">
    <text evidence="1">The sequence shown here is derived from an EMBL/GenBank/DDBJ whole genome shotgun (WGS) entry which is preliminary data.</text>
</comment>
<protein>
    <submittedName>
        <fullName evidence="1">Uncharacterized protein</fullName>
    </submittedName>
</protein>
<name>A0ABM8Q9P1_9BACT</name>
<dbReference type="EMBL" id="CAJHOF010000022">
    <property type="protein sequence ID" value="CAD7289715.1"/>
    <property type="molecule type" value="Genomic_DNA"/>
</dbReference>
<gene>
    <name evidence="1" type="ORF">LMG7974_01793</name>
</gene>
<evidence type="ECO:0000313" key="1">
    <source>
        <dbReference type="EMBL" id="CAD7289715.1"/>
    </source>
</evidence>
<dbReference type="RefSeq" id="WP_229933562.1">
    <property type="nucleotide sequence ID" value="NZ_CAJHOF010000022.1"/>
</dbReference>
<accession>A0ABM8Q9P1</accession>
<reference evidence="1 2" key="1">
    <citation type="submission" date="2020-11" db="EMBL/GenBank/DDBJ databases">
        <authorList>
            <person name="Peeters C."/>
        </authorList>
    </citation>
    <scope>NUCLEOTIDE SEQUENCE [LARGE SCALE GENOMIC DNA]</scope>
    <source>
        <strain evidence="1 2">LMG 7974</strain>
    </source>
</reference>
<evidence type="ECO:0000313" key="2">
    <source>
        <dbReference type="Proteomes" id="UP000789803"/>
    </source>
</evidence>